<evidence type="ECO:0000313" key="3">
    <source>
        <dbReference type="Proteomes" id="UP000807353"/>
    </source>
</evidence>
<dbReference type="InterPro" id="IPR041679">
    <property type="entry name" value="DNA2/NAM7-like_C"/>
</dbReference>
<name>A0A9P6CIC0_9AGAR</name>
<reference evidence="2" key="1">
    <citation type="submission" date="2020-11" db="EMBL/GenBank/DDBJ databases">
        <authorList>
            <consortium name="DOE Joint Genome Institute"/>
            <person name="Ahrendt S."/>
            <person name="Riley R."/>
            <person name="Andreopoulos W."/>
            <person name="Labutti K."/>
            <person name="Pangilinan J."/>
            <person name="Ruiz-Duenas F.J."/>
            <person name="Barrasa J.M."/>
            <person name="Sanchez-Garcia M."/>
            <person name="Camarero S."/>
            <person name="Miyauchi S."/>
            <person name="Serrano A."/>
            <person name="Linde D."/>
            <person name="Babiker R."/>
            <person name="Drula E."/>
            <person name="Ayuso-Fernandez I."/>
            <person name="Pacheco R."/>
            <person name="Padilla G."/>
            <person name="Ferreira P."/>
            <person name="Barriuso J."/>
            <person name="Kellner H."/>
            <person name="Castanera R."/>
            <person name="Alfaro M."/>
            <person name="Ramirez L."/>
            <person name="Pisabarro A.G."/>
            <person name="Kuo A."/>
            <person name="Tritt A."/>
            <person name="Lipzen A."/>
            <person name="He G."/>
            <person name="Yan M."/>
            <person name="Ng V."/>
            <person name="Cullen D."/>
            <person name="Martin F."/>
            <person name="Rosso M.-N."/>
            <person name="Henrissat B."/>
            <person name="Hibbett D."/>
            <person name="Martinez A.T."/>
            <person name="Grigoriev I.V."/>
        </authorList>
    </citation>
    <scope>NUCLEOTIDE SEQUENCE</scope>
    <source>
        <strain evidence="2">CBS 247.69</strain>
    </source>
</reference>
<feature type="non-terminal residue" evidence="2">
    <location>
        <position position="1"/>
    </location>
</feature>
<protein>
    <recommendedName>
        <fullName evidence="1">DNA2/NAM7 helicase-like C-terminal domain-containing protein</fullName>
    </recommendedName>
</protein>
<evidence type="ECO:0000259" key="1">
    <source>
        <dbReference type="Pfam" id="PF13087"/>
    </source>
</evidence>
<gene>
    <name evidence="2" type="ORF">BDZ94DRAFT_1167246</name>
</gene>
<dbReference type="AlphaFoldDB" id="A0A9P6CIC0"/>
<organism evidence="2 3">
    <name type="scientific">Collybia nuda</name>
    <dbReference type="NCBI Taxonomy" id="64659"/>
    <lineage>
        <taxon>Eukaryota</taxon>
        <taxon>Fungi</taxon>
        <taxon>Dikarya</taxon>
        <taxon>Basidiomycota</taxon>
        <taxon>Agaricomycotina</taxon>
        <taxon>Agaricomycetes</taxon>
        <taxon>Agaricomycetidae</taxon>
        <taxon>Agaricales</taxon>
        <taxon>Tricholomatineae</taxon>
        <taxon>Clitocybaceae</taxon>
        <taxon>Collybia</taxon>
    </lineage>
</organism>
<keyword evidence="3" id="KW-1185">Reference proteome</keyword>
<dbReference type="InterPro" id="IPR027417">
    <property type="entry name" value="P-loop_NTPase"/>
</dbReference>
<comment type="caution">
    <text evidence="2">The sequence shown here is derived from an EMBL/GenBank/DDBJ whole genome shotgun (WGS) entry which is preliminary data.</text>
</comment>
<dbReference type="Proteomes" id="UP000807353">
    <property type="component" value="Unassembled WGS sequence"/>
</dbReference>
<sequence>KDFCVITPYDAQRAAIEKALKGEGLPWDRIFNVDSFQGNEANYVLISVVRSSIPGFMTSLNRMNVMLTWCQAGFVIVTSCSFMQGGGSNTLLGRLSRHWEKYRGDDAWIKWRSIASEQVDLPGAPGRNKTSNPLSFSNRVPATVSISPQHVPSLPNSSSVRGLR</sequence>
<dbReference type="OrthoDB" id="6513042at2759"/>
<accession>A0A9P6CIC0</accession>
<dbReference type="EMBL" id="MU150280">
    <property type="protein sequence ID" value="KAF9461708.1"/>
    <property type="molecule type" value="Genomic_DNA"/>
</dbReference>
<dbReference type="PANTHER" id="PTHR10887">
    <property type="entry name" value="DNA2/NAM7 HELICASE FAMILY"/>
    <property type="match status" value="1"/>
</dbReference>
<dbReference type="CDD" id="cd18808">
    <property type="entry name" value="SF1_C_Upf1"/>
    <property type="match status" value="1"/>
</dbReference>
<evidence type="ECO:0000313" key="2">
    <source>
        <dbReference type="EMBL" id="KAF9461708.1"/>
    </source>
</evidence>
<proteinExistence type="predicted"/>
<dbReference type="InterPro" id="IPR045055">
    <property type="entry name" value="DNA2/NAM7-like"/>
</dbReference>
<dbReference type="Pfam" id="PF13087">
    <property type="entry name" value="AAA_12"/>
    <property type="match status" value="1"/>
</dbReference>
<dbReference type="Gene3D" id="3.40.50.300">
    <property type="entry name" value="P-loop containing nucleotide triphosphate hydrolases"/>
    <property type="match status" value="1"/>
</dbReference>
<dbReference type="SUPFAM" id="SSF52540">
    <property type="entry name" value="P-loop containing nucleoside triphosphate hydrolases"/>
    <property type="match status" value="1"/>
</dbReference>
<dbReference type="InterPro" id="IPR047187">
    <property type="entry name" value="SF1_C_Upf1"/>
</dbReference>
<dbReference type="PANTHER" id="PTHR10887:SF495">
    <property type="entry name" value="HELICASE SENATAXIN ISOFORM X1-RELATED"/>
    <property type="match status" value="1"/>
</dbReference>
<feature type="domain" description="DNA2/NAM7 helicase-like C-terminal" evidence="1">
    <location>
        <begin position="2"/>
        <end position="79"/>
    </location>
</feature>